<keyword evidence="2" id="KW-1185">Reference proteome</keyword>
<gene>
    <name evidence="1" type="ORF">AWB68_00672</name>
</gene>
<comment type="caution">
    <text evidence="1">The sequence shown here is derived from an EMBL/GenBank/DDBJ whole genome shotgun (WGS) entry which is preliminary data.</text>
</comment>
<evidence type="ECO:0000313" key="2">
    <source>
        <dbReference type="Proteomes" id="UP000054770"/>
    </source>
</evidence>
<dbReference type="AlphaFoldDB" id="A0A158FK74"/>
<organism evidence="1 2">
    <name type="scientific">Caballeronia choica</name>
    <dbReference type="NCBI Taxonomy" id="326476"/>
    <lineage>
        <taxon>Bacteria</taxon>
        <taxon>Pseudomonadati</taxon>
        <taxon>Pseudomonadota</taxon>
        <taxon>Betaproteobacteria</taxon>
        <taxon>Burkholderiales</taxon>
        <taxon>Burkholderiaceae</taxon>
        <taxon>Caballeronia</taxon>
    </lineage>
</organism>
<protein>
    <submittedName>
        <fullName evidence="1">Uncharacterized protein</fullName>
    </submittedName>
</protein>
<proteinExistence type="predicted"/>
<reference evidence="1" key="1">
    <citation type="submission" date="2016-01" db="EMBL/GenBank/DDBJ databases">
        <authorList>
            <person name="Peeters C."/>
        </authorList>
    </citation>
    <scope>NUCLEOTIDE SEQUENCE [LARGE SCALE GENOMIC DNA]</scope>
    <source>
        <strain evidence="1">LMG 22940</strain>
    </source>
</reference>
<evidence type="ECO:0000313" key="1">
    <source>
        <dbReference type="EMBL" id="SAL19470.1"/>
    </source>
</evidence>
<sequence length="70" mass="7960">MEETVPIIHSRLVRRNRNFSANPYGAKFSLQGDFVAARPEIREMTAQEAARTLEGSALQWSRTQSQSRLP</sequence>
<dbReference type="EMBL" id="FCON02000004">
    <property type="protein sequence ID" value="SAL19470.1"/>
    <property type="molecule type" value="Genomic_DNA"/>
</dbReference>
<accession>A0A158FK74</accession>
<dbReference type="Proteomes" id="UP000054770">
    <property type="component" value="Unassembled WGS sequence"/>
</dbReference>
<name>A0A158FK74_9BURK</name>